<dbReference type="AlphaFoldDB" id="A0A5E4M0M4"/>
<protein>
    <submittedName>
        <fullName evidence="1">Uncharacterized protein</fullName>
    </submittedName>
</protein>
<organism evidence="1 2">
    <name type="scientific">Cinara cedri</name>
    <dbReference type="NCBI Taxonomy" id="506608"/>
    <lineage>
        <taxon>Eukaryota</taxon>
        <taxon>Metazoa</taxon>
        <taxon>Ecdysozoa</taxon>
        <taxon>Arthropoda</taxon>
        <taxon>Hexapoda</taxon>
        <taxon>Insecta</taxon>
        <taxon>Pterygota</taxon>
        <taxon>Neoptera</taxon>
        <taxon>Paraneoptera</taxon>
        <taxon>Hemiptera</taxon>
        <taxon>Sternorrhyncha</taxon>
        <taxon>Aphidomorpha</taxon>
        <taxon>Aphidoidea</taxon>
        <taxon>Aphididae</taxon>
        <taxon>Lachninae</taxon>
        <taxon>Cinara</taxon>
    </lineage>
</organism>
<sequence>MVVTIDDFMCWNKESELESRGIIWDFKLQKSKEIGYIGYKSSLKELLRNPSQFYHGGWLAFVCLNNRGA</sequence>
<gene>
    <name evidence="1" type="ORF">CINCED_3A010590</name>
</gene>
<evidence type="ECO:0000313" key="2">
    <source>
        <dbReference type="Proteomes" id="UP000325440"/>
    </source>
</evidence>
<keyword evidence="2" id="KW-1185">Reference proteome</keyword>
<accession>A0A5E4M0M4</accession>
<dbReference type="Proteomes" id="UP000325440">
    <property type="component" value="Unassembled WGS sequence"/>
</dbReference>
<name>A0A5E4M0M4_9HEMI</name>
<dbReference type="EMBL" id="CABPRJ010000015">
    <property type="protein sequence ID" value="VVC25570.1"/>
    <property type="molecule type" value="Genomic_DNA"/>
</dbReference>
<evidence type="ECO:0000313" key="1">
    <source>
        <dbReference type="EMBL" id="VVC25570.1"/>
    </source>
</evidence>
<proteinExistence type="predicted"/>
<reference evidence="1 2" key="1">
    <citation type="submission" date="2019-08" db="EMBL/GenBank/DDBJ databases">
        <authorList>
            <person name="Alioto T."/>
            <person name="Alioto T."/>
            <person name="Gomez Garrido J."/>
        </authorList>
    </citation>
    <scope>NUCLEOTIDE SEQUENCE [LARGE SCALE GENOMIC DNA]</scope>
</reference>